<keyword evidence="2" id="KW-0732">Signal</keyword>
<evidence type="ECO:0008006" key="5">
    <source>
        <dbReference type="Google" id="ProtNLM"/>
    </source>
</evidence>
<evidence type="ECO:0000256" key="2">
    <source>
        <dbReference type="SAM" id="SignalP"/>
    </source>
</evidence>
<keyword evidence="1" id="KW-0812">Transmembrane</keyword>
<sequence length="209" mass="23135">MGWCHVFTLLSLQMLFMSALLLSADVITVFQGTRVVLPSCVSDVEFSDVLWRLKQHSETKLLAMLRAESNWTVIAQDSWFEITENGSLVLLAAHLDAAEFICEITLLNGTIQKHMVELHIQHHNISSVTPLGNLTTNLIPENQRGTFLIIVIACPVAAAVLLLGILSFVICRCRKDLTDERIYANVGRREASSGRNLSQANLPGPTLKV</sequence>
<organism evidence="3 4">
    <name type="scientific">Coilia grayii</name>
    <name type="common">Gray's grenadier anchovy</name>
    <dbReference type="NCBI Taxonomy" id="363190"/>
    <lineage>
        <taxon>Eukaryota</taxon>
        <taxon>Metazoa</taxon>
        <taxon>Chordata</taxon>
        <taxon>Craniata</taxon>
        <taxon>Vertebrata</taxon>
        <taxon>Euteleostomi</taxon>
        <taxon>Actinopterygii</taxon>
        <taxon>Neopterygii</taxon>
        <taxon>Teleostei</taxon>
        <taxon>Clupei</taxon>
        <taxon>Clupeiformes</taxon>
        <taxon>Clupeoidei</taxon>
        <taxon>Engraulidae</taxon>
        <taxon>Coilinae</taxon>
        <taxon>Coilia</taxon>
    </lineage>
</organism>
<name>A0ABD1J1H0_9TELE</name>
<evidence type="ECO:0000313" key="3">
    <source>
        <dbReference type="EMBL" id="KAL2081050.1"/>
    </source>
</evidence>
<comment type="caution">
    <text evidence="3">The sequence shown here is derived from an EMBL/GenBank/DDBJ whole genome shotgun (WGS) entry which is preliminary data.</text>
</comment>
<evidence type="ECO:0000256" key="1">
    <source>
        <dbReference type="SAM" id="Phobius"/>
    </source>
</evidence>
<protein>
    <recommendedName>
        <fullName evidence="5">Ig-like domain-containing protein</fullName>
    </recommendedName>
</protein>
<dbReference type="EMBL" id="JBHFQA010000020">
    <property type="protein sequence ID" value="KAL2081050.1"/>
    <property type="molecule type" value="Genomic_DNA"/>
</dbReference>
<feature type="chain" id="PRO_5044758865" description="Ig-like domain-containing protein" evidence="2">
    <location>
        <begin position="25"/>
        <end position="209"/>
    </location>
</feature>
<gene>
    <name evidence="3" type="ORF">ACEWY4_022903</name>
</gene>
<keyword evidence="1" id="KW-1133">Transmembrane helix</keyword>
<dbReference type="AlphaFoldDB" id="A0ABD1J1H0"/>
<reference evidence="3 4" key="1">
    <citation type="submission" date="2024-09" db="EMBL/GenBank/DDBJ databases">
        <title>A chromosome-level genome assembly of Gray's grenadier anchovy, Coilia grayii.</title>
        <authorList>
            <person name="Fu Z."/>
        </authorList>
    </citation>
    <scope>NUCLEOTIDE SEQUENCE [LARGE SCALE GENOMIC DNA]</scope>
    <source>
        <strain evidence="3">G4</strain>
        <tissue evidence="3">Muscle</tissue>
    </source>
</reference>
<keyword evidence="4" id="KW-1185">Reference proteome</keyword>
<feature type="transmembrane region" description="Helical" evidence="1">
    <location>
        <begin position="147"/>
        <end position="171"/>
    </location>
</feature>
<keyword evidence="1" id="KW-0472">Membrane</keyword>
<proteinExistence type="predicted"/>
<evidence type="ECO:0000313" key="4">
    <source>
        <dbReference type="Proteomes" id="UP001591681"/>
    </source>
</evidence>
<accession>A0ABD1J1H0</accession>
<dbReference type="Proteomes" id="UP001591681">
    <property type="component" value="Unassembled WGS sequence"/>
</dbReference>
<feature type="signal peptide" evidence="2">
    <location>
        <begin position="1"/>
        <end position="24"/>
    </location>
</feature>